<keyword evidence="1" id="KW-1133">Transmembrane helix</keyword>
<dbReference type="OrthoDB" id="6726003at2759"/>
<protein>
    <submittedName>
        <fullName evidence="2">Uncharacterized protein</fullName>
    </submittedName>
</protein>
<accession>A0A9P0PPY0</accession>
<gene>
    <name evidence="2" type="ORF">ACAOBT_LOCUS21152</name>
</gene>
<keyword evidence="3" id="KW-1185">Reference proteome</keyword>
<proteinExistence type="predicted"/>
<evidence type="ECO:0000256" key="1">
    <source>
        <dbReference type="SAM" id="Phobius"/>
    </source>
</evidence>
<feature type="transmembrane region" description="Helical" evidence="1">
    <location>
        <begin position="34"/>
        <end position="51"/>
    </location>
</feature>
<keyword evidence="1" id="KW-0812">Transmembrane</keyword>
<organism evidence="2 3">
    <name type="scientific">Acanthoscelides obtectus</name>
    <name type="common">Bean weevil</name>
    <name type="synonym">Bruchus obtectus</name>
    <dbReference type="NCBI Taxonomy" id="200917"/>
    <lineage>
        <taxon>Eukaryota</taxon>
        <taxon>Metazoa</taxon>
        <taxon>Ecdysozoa</taxon>
        <taxon>Arthropoda</taxon>
        <taxon>Hexapoda</taxon>
        <taxon>Insecta</taxon>
        <taxon>Pterygota</taxon>
        <taxon>Neoptera</taxon>
        <taxon>Endopterygota</taxon>
        <taxon>Coleoptera</taxon>
        <taxon>Polyphaga</taxon>
        <taxon>Cucujiformia</taxon>
        <taxon>Chrysomeloidea</taxon>
        <taxon>Chrysomelidae</taxon>
        <taxon>Bruchinae</taxon>
        <taxon>Bruchini</taxon>
        <taxon>Acanthoscelides</taxon>
    </lineage>
</organism>
<dbReference type="Proteomes" id="UP001152888">
    <property type="component" value="Unassembled WGS sequence"/>
</dbReference>
<dbReference type="AlphaFoldDB" id="A0A9P0PPY0"/>
<keyword evidence="1" id="KW-0472">Membrane</keyword>
<reference evidence="2" key="1">
    <citation type="submission" date="2022-03" db="EMBL/GenBank/DDBJ databases">
        <authorList>
            <person name="Sayadi A."/>
        </authorList>
    </citation>
    <scope>NUCLEOTIDE SEQUENCE</scope>
</reference>
<evidence type="ECO:0000313" key="3">
    <source>
        <dbReference type="Proteomes" id="UP001152888"/>
    </source>
</evidence>
<name>A0A9P0PPY0_ACAOB</name>
<comment type="caution">
    <text evidence="2">The sequence shown here is derived from an EMBL/GenBank/DDBJ whole genome shotgun (WGS) entry which is preliminary data.</text>
</comment>
<dbReference type="EMBL" id="CAKOFQ010007158">
    <property type="protein sequence ID" value="CAH1992883.1"/>
    <property type="molecule type" value="Genomic_DNA"/>
</dbReference>
<sequence>MTYLGTVFRKPTAQNSMDTKCRVLEHFQKHYKKIFVIFSTAIAVYFVHKFVMKKMFGKRTAGKREPLKDFPSIDDIQKFIEELPFDAVKMDKTVTLKDLLGELSEFSEDEEWKELIASVHSLYQESPRINKGDNMVQRI</sequence>
<evidence type="ECO:0000313" key="2">
    <source>
        <dbReference type="EMBL" id="CAH1992883.1"/>
    </source>
</evidence>